<feature type="region of interest" description="Disordered" evidence="1">
    <location>
        <begin position="1"/>
        <end position="32"/>
    </location>
</feature>
<organism evidence="2 3">
    <name type="scientific">Rhypophila decipiens</name>
    <dbReference type="NCBI Taxonomy" id="261697"/>
    <lineage>
        <taxon>Eukaryota</taxon>
        <taxon>Fungi</taxon>
        <taxon>Dikarya</taxon>
        <taxon>Ascomycota</taxon>
        <taxon>Pezizomycotina</taxon>
        <taxon>Sordariomycetes</taxon>
        <taxon>Sordariomycetidae</taxon>
        <taxon>Sordariales</taxon>
        <taxon>Naviculisporaceae</taxon>
        <taxon>Rhypophila</taxon>
    </lineage>
</organism>
<proteinExistence type="predicted"/>
<evidence type="ECO:0000313" key="2">
    <source>
        <dbReference type="EMBL" id="KAK4210907.1"/>
    </source>
</evidence>
<comment type="caution">
    <text evidence="2">The sequence shown here is derived from an EMBL/GenBank/DDBJ whole genome shotgun (WGS) entry which is preliminary data.</text>
</comment>
<accession>A0AAN7B5L5</accession>
<evidence type="ECO:0000256" key="1">
    <source>
        <dbReference type="SAM" id="MobiDB-lite"/>
    </source>
</evidence>
<sequence length="114" mass="12879">MSQTPIADALSRASTQEREAPRWLAAATKTRSPSCLPTDFPIIDLTPKPVEDGPPDVEQDADMELQINQDCCDRPPYNLDYTYTYFERVEVQLPRWSAQRATSTLHIKGDATRP</sequence>
<dbReference type="Proteomes" id="UP001301769">
    <property type="component" value="Unassembled WGS sequence"/>
</dbReference>
<dbReference type="EMBL" id="MU858162">
    <property type="protein sequence ID" value="KAK4210907.1"/>
    <property type="molecule type" value="Genomic_DNA"/>
</dbReference>
<gene>
    <name evidence="2" type="ORF">QBC37DRAFT_376551</name>
</gene>
<reference evidence="2" key="2">
    <citation type="submission" date="2023-05" db="EMBL/GenBank/DDBJ databases">
        <authorList>
            <consortium name="Lawrence Berkeley National Laboratory"/>
            <person name="Steindorff A."/>
            <person name="Hensen N."/>
            <person name="Bonometti L."/>
            <person name="Westerberg I."/>
            <person name="Brannstrom I.O."/>
            <person name="Guillou S."/>
            <person name="Cros-Aarteil S."/>
            <person name="Calhoun S."/>
            <person name="Haridas S."/>
            <person name="Kuo A."/>
            <person name="Mondo S."/>
            <person name="Pangilinan J."/>
            <person name="Riley R."/>
            <person name="Labutti K."/>
            <person name="Andreopoulos B."/>
            <person name="Lipzen A."/>
            <person name="Chen C."/>
            <person name="Yanf M."/>
            <person name="Daum C."/>
            <person name="Ng V."/>
            <person name="Clum A."/>
            <person name="Ohm R."/>
            <person name="Martin F."/>
            <person name="Silar P."/>
            <person name="Natvig D."/>
            <person name="Lalanne C."/>
            <person name="Gautier V."/>
            <person name="Ament-Velasquez S.L."/>
            <person name="Kruys A."/>
            <person name="Hutchinson M.I."/>
            <person name="Powell A.J."/>
            <person name="Barry K."/>
            <person name="Miller A.N."/>
            <person name="Grigoriev I.V."/>
            <person name="Debuchy R."/>
            <person name="Gladieux P."/>
            <person name="Thoren M.H."/>
            <person name="Johannesson H."/>
        </authorList>
    </citation>
    <scope>NUCLEOTIDE SEQUENCE</scope>
    <source>
        <strain evidence="2">PSN293</strain>
    </source>
</reference>
<dbReference type="AlphaFoldDB" id="A0AAN7B5L5"/>
<protein>
    <submittedName>
        <fullName evidence="2">Uncharacterized protein</fullName>
    </submittedName>
</protein>
<name>A0AAN7B5L5_9PEZI</name>
<reference evidence="2" key="1">
    <citation type="journal article" date="2023" name="Mol. Phylogenet. Evol.">
        <title>Genome-scale phylogeny and comparative genomics of the fungal order Sordariales.</title>
        <authorList>
            <person name="Hensen N."/>
            <person name="Bonometti L."/>
            <person name="Westerberg I."/>
            <person name="Brannstrom I.O."/>
            <person name="Guillou S."/>
            <person name="Cros-Aarteil S."/>
            <person name="Calhoun S."/>
            <person name="Haridas S."/>
            <person name="Kuo A."/>
            <person name="Mondo S."/>
            <person name="Pangilinan J."/>
            <person name="Riley R."/>
            <person name="LaButti K."/>
            <person name="Andreopoulos B."/>
            <person name="Lipzen A."/>
            <person name="Chen C."/>
            <person name="Yan M."/>
            <person name="Daum C."/>
            <person name="Ng V."/>
            <person name="Clum A."/>
            <person name="Steindorff A."/>
            <person name="Ohm R.A."/>
            <person name="Martin F."/>
            <person name="Silar P."/>
            <person name="Natvig D.O."/>
            <person name="Lalanne C."/>
            <person name="Gautier V."/>
            <person name="Ament-Velasquez S.L."/>
            <person name="Kruys A."/>
            <person name="Hutchinson M.I."/>
            <person name="Powell A.J."/>
            <person name="Barry K."/>
            <person name="Miller A.N."/>
            <person name="Grigoriev I.V."/>
            <person name="Debuchy R."/>
            <person name="Gladieux P."/>
            <person name="Hiltunen Thoren M."/>
            <person name="Johannesson H."/>
        </authorList>
    </citation>
    <scope>NUCLEOTIDE SEQUENCE</scope>
    <source>
        <strain evidence="2">PSN293</strain>
    </source>
</reference>
<keyword evidence="3" id="KW-1185">Reference proteome</keyword>
<evidence type="ECO:0000313" key="3">
    <source>
        <dbReference type="Proteomes" id="UP001301769"/>
    </source>
</evidence>